<organism evidence="4 5">
    <name type="scientific">Marasmius tenuissimus</name>
    <dbReference type="NCBI Taxonomy" id="585030"/>
    <lineage>
        <taxon>Eukaryota</taxon>
        <taxon>Fungi</taxon>
        <taxon>Dikarya</taxon>
        <taxon>Basidiomycota</taxon>
        <taxon>Agaricomycotina</taxon>
        <taxon>Agaricomycetes</taxon>
        <taxon>Agaricomycetidae</taxon>
        <taxon>Agaricales</taxon>
        <taxon>Marasmiineae</taxon>
        <taxon>Marasmiaceae</taxon>
        <taxon>Marasmius</taxon>
    </lineage>
</organism>
<keyword evidence="1" id="KW-0811">Translocation</keyword>
<dbReference type="InterPro" id="IPR004274">
    <property type="entry name" value="FCP1_dom"/>
</dbReference>
<dbReference type="SUPFAM" id="SSF56784">
    <property type="entry name" value="HAD-like"/>
    <property type="match status" value="1"/>
</dbReference>
<proteinExistence type="inferred from homology"/>
<comment type="subcellular location">
    <subcellularLocation>
        <location evidence="1">Mitochondrion inner membrane</location>
        <topology evidence="1">Single-pass membrane protein</topology>
    </subcellularLocation>
</comment>
<dbReference type="InterPro" id="IPR023214">
    <property type="entry name" value="HAD_sf"/>
</dbReference>
<feature type="region of interest" description="Disordered" evidence="2">
    <location>
        <begin position="94"/>
        <end position="136"/>
    </location>
</feature>
<sequence length="410" mass="46654">MPEDPYNDAYADENYTNITPVIKAITIDPYSDEYTPTPDDEDVTSYATPASKTPTTPNSPSEEYLNTSQVKSTQLEDPTKVKKLLILDLNGTLVYRNPHNPRKDHLNDDKGSGPQKESSSDDVYAQFPPGQHPLRVVNPRPYMPSFREYVFHPKTKNWLDTMVWSSAQPHSVRDMVEKCFGEDAVEEEDHSSNRRVRKPRHKHRSRGVQVEVDEFGREKRGKLVATWARDTLGLDSNAYHQKTQTTKDLNKPWKWSRIHSAETTILLDDSPLKAKLQPHNHLCVPEYSREIREWDVGVLEQARLAKGARENPAAGSHESSSVTSPMQPEVVDEDKEDHSLPNSSLKRKRISSSSSSYDHILLAVIGVLDAIKYQSNVSSWVREQGIWADDLLEEESEEENEDGLTFPLPR</sequence>
<dbReference type="PANTHER" id="PTHR12210">
    <property type="entry name" value="DULLARD PROTEIN PHOSPHATASE"/>
    <property type="match status" value="1"/>
</dbReference>
<evidence type="ECO:0000313" key="5">
    <source>
        <dbReference type="Proteomes" id="UP001437256"/>
    </source>
</evidence>
<feature type="compositionally biased region" description="Polar residues" evidence="2">
    <location>
        <begin position="317"/>
        <end position="326"/>
    </location>
</feature>
<feature type="region of interest" description="Disordered" evidence="2">
    <location>
        <begin position="184"/>
        <end position="205"/>
    </location>
</feature>
<dbReference type="InterPro" id="IPR050365">
    <property type="entry name" value="TIM50"/>
</dbReference>
<dbReference type="Proteomes" id="UP001437256">
    <property type="component" value="Unassembled WGS sequence"/>
</dbReference>
<dbReference type="PROSITE" id="PS50969">
    <property type="entry name" value="FCP1"/>
    <property type="match status" value="1"/>
</dbReference>
<gene>
    <name evidence="4" type="ORF">AAF712_008712</name>
</gene>
<evidence type="ECO:0000313" key="4">
    <source>
        <dbReference type="EMBL" id="KAL0064412.1"/>
    </source>
</evidence>
<dbReference type="SMART" id="SM00577">
    <property type="entry name" value="CPDc"/>
    <property type="match status" value="1"/>
</dbReference>
<evidence type="ECO:0000256" key="2">
    <source>
        <dbReference type="SAM" id="MobiDB-lite"/>
    </source>
</evidence>
<feature type="domain" description="FCP1 homology" evidence="3">
    <location>
        <begin position="78"/>
        <end position="308"/>
    </location>
</feature>
<feature type="compositionally biased region" description="Polar residues" evidence="2">
    <location>
        <begin position="45"/>
        <end position="75"/>
    </location>
</feature>
<dbReference type="EMBL" id="JBBXMP010000063">
    <property type="protein sequence ID" value="KAL0064412.1"/>
    <property type="molecule type" value="Genomic_DNA"/>
</dbReference>
<keyword evidence="5" id="KW-1185">Reference proteome</keyword>
<protein>
    <recommendedName>
        <fullName evidence="1">Mitochondrial import inner membrane translocase subunit TIM50</fullName>
    </recommendedName>
</protein>
<feature type="region of interest" description="Disordered" evidence="2">
    <location>
        <begin position="30"/>
        <end position="75"/>
    </location>
</feature>
<evidence type="ECO:0000259" key="3">
    <source>
        <dbReference type="PROSITE" id="PS50969"/>
    </source>
</evidence>
<dbReference type="InterPro" id="IPR036412">
    <property type="entry name" value="HAD-like_sf"/>
</dbReference>
<comment type="function">
    <text evidence="1">Essential component of the TIM23 complex, a complex that mediates the translocation of transit peptide-containing proteins across the mitochondrial inner membrane.</text>
</comment>
<feature type="region of interest" description="Disordered" evidence="2">
    <location>
        <begin position="307"/>
        <end position="348"/>
    </location>
</feature>
<keyword evidence="1" id="KW-0496">Mitochondrion</keyword>
<feature type="compositionally biased region" description="Basic and acidic residues" evidence="2">
    <location>
        <begin position="101"/>
        <end position="111"/>
    </location>
</feature>
<feature type="compositionally biased region" description="Basic residues" evidence="2">
    <location>
        <begin position="193"/>
        <end position="205"/>
    </location>
</feature>
<reference evidence="4 5" key="1">
    <citation type="submission" date="2024-05" db="EMBL/GenBank/DDBJ databases">
        <title>A draft genome resource for the thread blight pathogen Marasmius tenuissimus strain MS-2.</title>
        <authorList>
            <person name="Yulfo-Soto G.E."/>
            <person name="Baruah I.K."/>
            <person name="Amoako-Attah I."/>
            <person name="Bukari Y."/>
            <person name="Meinhardt L.W."/>
            <person name="Bailey B.A."/>
            <person name="Cohen S.P."/>
        </authorList>
    </citation>
    <scope>NUCLEOTIDE SEQUENCE [LARGE SCALE GENOMIC DNA]</scope>
    <source>
        <strain evidence="4 5">MS-2</strain>
    </source>
</reference>
<accession>A0ABR2ZRV4</accession>
<comment type="similarity">
    <text evidence="1">Belongs to the TIM50 family.</text>
</comment>
<keyword evidence="1" id="KW-0653">Protein transport</keyword>
<dbReference type="Gene3D" id="3.40.50.1000">
    <property type="entry name" value="HAD superfamily/HAD-like"/>
    <property type="match status" value="1"/>
</dbReference>
<comment type="subunit">
    <text evidence="1">Component of the TIM23 complex.</text>
</comment>
<evidence type="ECO:0000256" key="1">
    <source>
        <dbReference type="RuleBase" id="RU365079"/>
    </source>
</evidence>
<name>A0ABR2ZRV4_9AGAR</name>
<keyword evidence="1" id="KW-0809">Transit peptide</keyword>
<keyword evidence="1" id="KW-0813">Transport</keyword>
<comment type="caution">
    <text evidence="4">The sequence shown here is derived from an EMBL/GenBank/DDBJ whole genome shotgun (WGS) entry which is preliminary data.</text>
</comment>